<dbReference type="GeneID" id="112289516"/>
<dbReference type="EnsemblPlants" id="Pp3c12_20040V3.1">
    <property type="protein sequence ID" value="Pp3c12_20040V3.1"/>
    <property type="gene ID" value="Pp3c12_20040"/>
</dbReference>
<dbReference type="CDD" id="cd04216">
    <property type="entry name" value="Phytocyanin"/>
    <property type="match status" value="1"/>
</dbReference>
<dbReference type="PROSITE" id="PS51485">
    <property type="entry name" value="PHYTOCYANIN"/>
    <property type="match status" value="1"/>
</dbReference>
<evidence type="ECO:0000256" key="1">
    <source>
        <dbReference type="SAM" id="SignalP"/>
    </source>
</evidence>
<proteinExistence type="predicted"/>
<protein>
    <recommendedName>
        <fullName evidence="2">Phytocyanin domain-containing protein</fullName>
    </recommendedName>
</protein>
<feature type="signal peptide" evidence="1">
    <location>
        <begin position="1"/>
        <end position="25"/>
    </location>
</feature>
<dbReference type="PANTHER" id="PTHR33021">
    <property type="entry name" value="BLUE COPPER PROTEIN"/>
    <property type="match status" value="1"/>
</dbReference>
<dbReference type="Gramene" id="Pp3c12_20040V3.2">
    <property type="protein sequence ID" value="Pp3c12_20040V3.2"/>
    <property type="gene ID" value="Pp3c12_20040"/>
</dbReference>
<dbReference type="PANTHER" id="PTHR33021:SF350">
    <property type="entry name" value="UCLACYANIN-2"/>
    <property type="match status" value="1"/>
</dbReference>
<dbReference type="AlphaFoldDB" id="A0A2K1JRH0"/>
<reference evidence="3 5" key="2">
    <citation type="journal article" date="2018" name="Plant J.">
        <title>The Physcomitrella patens chromosome-scale assembly reveals moss genome structure and evolution.</title>
        <authorList>
            <person name="Lang D."/>
            <person name="Ullrich K.K."/>
            <person name="Murat F."/>
            <person name="Fuchs J."/>
            <person name="Jenkins J."/>
            <person name="Haas F.B."/>
            <person name="Piednoel M."/>
            <person name="Gundlach H."/>
            <person name="Van Bel M."/>
            <person name="Meyberg R."/>
            <person name="Vives C."/>
            <person name="Morata J."/>
            <person name="Symeonidi A."/>
            <person name="Hiss M."/>
            <person name="Muchero W."/>
            <person name="Kamisugi Y."/>
            <person name="Saleh O."/>
            <person name="Blanc G."/>
            <person name="Decker E.L."/>
            <person name="van Gessel N."/>
            <person name="Grimwood J."/>
            <person name="Hayes R.D."/>
            <person name="Graham S.W."/>
            <person name="Gunter L.E."/>
            <person name="McDaniel S.F."/>
            <person name="Hoernstein S.N.W."/>
            <person name="Larsson A."/>
            <person name="Li F.W."/>
            <person name="Perroud P.F."/>
            <person name="Phillips J."/>
            <person name="Ranjan P."/>
            <person name="Rokshar D.S."/>
            <person name="Rothfels C.J."/>
            <person name="Schneider L."/>
            <person name="Shu S."/>
            <person name="Stevenson D.W."/>
            <person name="Thummler F."/>
            <person name="Tillich M."/>
            <person name="Villarreal Aguilar J.C."/>
            <person name="Widiez T."/>
            <person name="Wong G.K."/>
            <person name="Wymore A."/>
            <person name="Zhang Y."/>
            <person name="Zimmer A.D."/>
            <person name="Quatrano R.S."/>
            <person name="Mayer K.F.X."/>
            <person name="Goodstein D."/>
            <person name="Casacuberta J.M."/>
            <person name="Vandepoele K."/>
            <person name="Reski R."/>
            <person name="Cuming A.C."/>
            <person name="Tuskan G.A."/>
            <person name="Maumus F."/>
            <person name="Salse J."/>
            <person name="Schmutz J."/>
            <person name="Rensing S.A."/>
        </authorList>
    </citation>
    <scope>NUCLEOTIDE SEQUENCE [LARGE SCALE GENOMIC DNA]</scope>
    <source>
        <strain evidence="4 5">cv. Gransden 2004</strain>
    </source>
</reference>
<organism evidence="3">
    <name type="scientific">Physcomitrium patens</name>
    <name type="common">Spreading-leaved earth moss</name>
    <name type="synonym">Physcomitrella patens</name>
    <dbReference type="NCBI Taxonomy" id="3218"/>
    <lineage>
        <taxon>Eukaryota</taxon>
        <taxon>Viridiplantae</taxon>
        <taxon>Streptophyta</taxon>
        <taxon>Embryophyta</taxon>
        <taxon>Bryophyta</taxon>
        <taxon>Bryophytina</taxon>
        <taxon>Bryopsida</taxon>
        <taxon>Funariidae</taxon>
        <taxon>Funariales</taxon>
        <taxon>Funariaceae</taxon>
        <taxon>Physcomitrium</taxon>
    </lineage>
</organism>
<feature type="chain" id="PRO_5044576349" description="Phytocyanin domain-containing protein" evidence="1">
    <location>
        <begin position="26"/>
        <end position="201"/>
    </location>
</feature>
<dbReference type="Proteomes" id="UP000006727">
    <property type="component" value="Chromosome 12"/>
</dbReference>
<evidence type="ECO:0000313" key="3">
    <source>
        <dbReference type="EMBL" id="PNR44131.1"/>
    </source>
</evidence>
<evidence type="ECO:0000313" key="5">
    <source>
        <dbReference type="Proteomes" id="UP000006727"/>
    </source>
</evidence>
<dbReference type="InterPro" id="IPR003245">
    <property type="entry name" value="Phytocyanin_dom"/>
</dbReference>
<dbReference type="SUPFAM" id="SSF49503">
    <property type="entry name" value="Cupredoxins"/>
    <property type="match status" value="1"/>
</dbReference>
<dbReference type="EMBL" id="ABEU02000012">
    <property type="protein sequence ID" value="PNR44131.1"/>
    <property type="molecule type" value="Genomic_DNA"/>
</dbReference>
<gene>
    <name evidence="4" type="primary">LOC112289516</name>
    <name evidence="3" type="ORF">PHYPA_016515</name>
</gene>
<dbReference type="Gene3D" id="2.60.40.420">
    <property type="entry name" value="Cupredoxins - blue copper proteins"/>
    <property type="match status" value="1"/>
</dbReference>
<dbReference type="InterPro" id="IPR039391">
    <property type="entry name" value="Phytocyanin-like"/>
</dbReference>
<dbReference type="OrthoDB" id="1933492at2759"/>
<dbReference type="GO" id="GO:0005886">
    <property type="term" value="C:plasma membrane"/>
    <property type="evidence" value="ECO:0000318"/>
    <property type="project" value="GO_Central"/>
</dbReference>
<name>A0A2K1JRH0_PHYPA</name>
<keyword evidence="5" id="KW-1185">Reference proteome</keyword>
<dbReference type="PaxDb" id="3218-PP1S46_32V6.1"/>
<evidence type="ECO:0000259" key="2">
    <source>
        <dbReference type="PROSITE" id="PS51485"/>
    </source>
</evidence>
<dbReference type="EnsemblPlants" id="Pp3c12_20040V3.2">
    <property type="protein sequence ID" value="Pp3c12_20040V3.2"/>
    <property type="gene ID" value="Pp3c12_20040"/>
</dbReference>
<dbReference type="Pfam" id="PF02298">
    <property type="entry name" value="Cu_bind_like"/>
    <property type="match status" value="1"/>
</dbReference>
<keyword evidence="1" id="KW-0732">Signal</keyword>
<dbReference type="STRING" id="3218.A0A2K1JRH0"/>
<reference evidence="3 5" key="1">
    <citation type="journal article" date="2008" name="Science">
        <title>The Physcomitrella genome reveals evolutionary insights into the conquest of land by plants.</title>
        <authorList>
            <person name="Rensing S."/>
            <person name="Lang D."/>
            <person name="Zimmer A."/>
            <person name="Terry A."/>
            <person name="Salamov A."/>
            <person name="Shapiro H."/>
            <person name="Nishiyama T."/>
            <person name="Perroud P.-F."/>
            <person name="Lindquist E."/>
            <person name="Kamisugi Y."/>
            <person name="Tanahashi T."/>
            <person name="Sakakibara K."/>
            <person name="Fujita T."/>
            <person name="Oishi K."/>
            <person name="Shin-I T."/>
            <person name="Kuroki Y."/>
            <person name="Toyoda A."/>
            <person name="Suzuki Y."/>
            <person name="Hashimoto A."/>
            <person name="Yamaguchi K."/>
            <person name="Sugano A."/>
            <person name="Kohara Y."/>
            <person name="Fujiyama A."/>
            <person name="Anterola A."/>
            <person name="Aoki S."/>
            <person name="Ashton N."/>
            <person name="Barbazuk W.B."/>
            <person name="Barker E."/>
            <person name="Bennetzen J."/>
            <person name="Bezanilla M."/>
            <person name="Blankenship R."/>
            <person name="Cho S.H."/>
            <person name="Dutcher S."/>
            <person name="Estelle M."/>
            <person name="Fawcett J.A."/>
            <person name="Gundlach H."/>
            <person name="Hanada K."/>
            <person name="Heyl A."/>
            <person name="Hicks K.A."/>
            <person name="Hugh J."/>
            <person name="Lohr M."/>
            <person name="Mayer K."/>
            <person name="Melkozernov A."/>
            <person name="Murata T."/>
            <person name="Nelson D."/>
            <person name="Pils B."/>
            <person name="Prigge M."/>
            <person name="Reiss B."/>
            <person name="Renner T."/>
            <person name="Rombauts S."/>
            <person name="Rushton P."/>
            <person name="Sanderfoot A."/>
            <person name="Schween G."/>
            <person name="Shiu S.-H."/>
            <person name="Stueber K."/>
            <person name="Theodoulou F.L."/>
            <person name="Tu H."/>
            <person name="Van de Peer Y."/>
            <person name="Verrier P.J."/>
            <person name="Waters E."/>
            <person name="Wood A."/>
            <person name="Yang L."/>
            <person name="Cove D."/>
            <person name="Cuming A."/>
            <person name="Hasebe M."/>
            <person name="Lucas S."/>
            <person name="Mishler D.B."/>
            <person name="Reski R."/>
            <person name="Grigoriev I."/>
            <person name="Quatrano R.S."/>
            <person name="Boore J.L."/>
        </authorList>
    </citation>
    <scope>NUCLEOTIDE SEQUENCE [LARGE SCALE GENOMIC DNA]</scope>
    <source>
        <strain evidence="4 5">cv. Gransden 2004</strain>
    </source>
</reference>
<feature type="domain" description="Phytocyanin" evidence="2">
    <location>
        <begin position="26"/>
        <end position="129"/>
    </location>
</feature>
<dbReference type="GO" id="GO:0009055">
    <property type="term" value="F:electron transfer activity"/>
    <property type="evidence" value="ECO:0007669"/>
    <property type="project" value="InterPro"/>
</dbReference>
<reference evidence="4" key="3">
    <citation type="submission" date="2020-12" db="UniProtKB">
        <authorList>
            <consortium name="EnsemblPlants"/>
        </authorList>
    </citation>
    <scope>IDENTIFICATION</scope>
</reference>
<dbReference type="InterPro" id="IPR008972">
    <property type="entry name" value="Cupredoxin"/>
</dbReference>
<dbReference type="Gramene" id="Pp3c12_20040V3.1">
    <property type="protein sequence ID" value="Pp3c12_20040V3.1"/>
    <property type="gene ID" value="Pp3c12_20040"/>
</dbReference>
<dbReference type="RefSeq" id="XP_024390532.1">
    <property type="nucleotide sequence ID" value="XM_024534764.2"/>
</dbReference>
<evidence type="ECO:0000313" key="4">
    <source>
        <dbReference type="EnsemblPlants" id="Pp3c12_20040V3.1"/>
    </source>
</evidence>
<sequence length="201" mass="20293">MTMGRGSAMLAVAIFLVSAAMGVRGATYTLPGSWVVPTENADIYNVWAQNVSSYLVEGDVIIFQYVAAAHDVVTLGTQAEYDGCDSTTPLNRTQTGNDAIIVKAGINLYICGRNGHCQAGQKVSVTASAANIITPTISPVASIPALSPPLSAPTISPASGAALPAIYTITPAAAPHSAGSVTVPQAVAAATVAAAACFALF</sequence>
<dbReference type="OMA" id="NTWASSH"/>
<accession>A0A2K1JRH0</accession>